<dbReference type="RefSeq" id="WP_189498716.1">
    <property type="nucleotide sequence ID" value="NZ_BMZH01000010.1"/>
</dbReference>
<evidence type="ECO:0000313" key="5">
    <source>
        <dbReference type="Proteomes" id="UP000634004"/>
    </source>
</evidence>
<dbReference type="InterPro" id="IPR036291">
    <property type="entry name" value="NAD(P)-bd_dom_sf"/>
</dbReference>
<proteinExistence type="inferred from homology"/>
<dbReference type="PANTHER" id="PTHR10366">
    <property type="entry name" value="NAD DEPENDENT EPIMERASE/DEHYDRATASE"/>
    <property type="match status" value="1"/>
</dbReference>
<dbReference type="InterPro" id="IPR001509">
    <property type="entry name" value="Epimerase_deHydtase"/>
</dbReference>
<evidence type="ECO:0000256" key="2">
    <source>
        <dbReference type="ARBA" id="ARBA00023445"/>
    </source>
</evidence>
<protein>
    <submittedName>
        <fullName evidence="4">NAD-dependent epimerase</fullName>
    </submittedName>
</protein>
<dbReference type="AlphaFoldDB" id="A0A8J3CTU4"/>
<reference evidence="4" key="1">
    <citation type="journal article" date="2014" name="Int. J. Syst. Evol. Microbiol.">
        <title>Complete genome sequence of Corynebacterium casei LMG S-19264T (=DSM 44701T), isolated from a smear-ripened cheese.</title>
        <authorList>
            <consortium name="US DOE Joint Genome Institute (JGI-PGF)"/>
            <person name="Walter F."/>
            <person name="Albersmeier A."/>
            <person name="Kalinowski J."/>
            <person name="Ruckert C."/>
        </authorList>
    </citation>
    <scope>NUCLEOTIDE SEQUENCE</scope>
    <source>
        <strain evidence="4">KCTC 32513</strain>
    </source>
</reference>
<dbReference type="PANTHER" id="PTHR10366:SF564">
    <property type="entry name" value="STEROL-4-ALPHA-CARBOXYLATE 3-DEHYDROGENASE, DECARBOXYLATING"/>
    <property type="match status" value="1"/>
</dbReference>
<dbReference type="GO" id="GO:0016616">
    <property type="term" value="F:oxidoreductase activity, acting on the CH-OH group of donors, NAD or NADP as acceptor"/>
    <property type="evidence" value="ECO:0007669"/>
    <property type="project" value="TreeGrafter"/>
</dbReference>
<evidence type="ECO:0000256" key="1">
    <source>
        <dbReference type="ARBA" id="ARBA00023002"/>
    </source>
</evidence>
<name>A0A8J3CTU4_9PROT</name>
<feature type="domain" description="NAD-dependent epimerase/dehydratase" evidence="3">
    <location>
        <begin position="5"/>
        <end position="239"/>
    </location>
</feature>
<dbReference type="Pfam" id="PF01370">
    <property type="entry name" value="Epimerase"/>
    <property type="match status" value="1"/>
</dbReference>
<keyword evidence="1" id="KW-0560">Oxidoreductase</keyword>
<dbReference type="Gene3D" id="3.40.50.720">
    <property type="entry name" value="NAD(P)-binding Rossmann-like Domain"/>
    <property type="match status" value="1"/>
</dbReference>
<comment type="similarity">
    <text evidence="2">Belongs to the NAD(P)-dependent epimerase/dehydratase family. Dihydroflavonol-4-reductase subfamily.</text>
</comment>
<gene>
    <name evidence="4" type="ORF">GCM10009069_23730</name>
</gene>
<dbReference type="InterPro" id="IPR050425">
    <property type="entry name" value="NAD(P)_dehydrat-like"/>
</dbReference>
<evidence type="ECO:0000259" key="3">
    <source>
        <dbReference type="Pfam" id="PF01370"/>
    </source>
</evidence>
<dbReference type="Proteomes" id="UP000634004">
    <property type="component" value="Unassembled WGS sequence"/>
</dbReference>
<keyword evidence="5" id="KW-1185">Reference proteome</keyword>
<comment type="caution">
    <text evidence="4">The sequence shown here is derived from an EMBL/GenBank/DDBJ whole genome shotgun (WGS) entry which is preliminary data.</text>
</comment>
<organism evidence="4 5">
    <name type="scientific">Algimonas arctica</name>
    <dbReference type="NCBI Taxonomy" id="1479486"/>
    <lineage>
        <taxon>Bacteria</taxon>
        <taxon>Pseudomonadati</taxon>
        <taxon>Pseudomonadota</taxon>
        <taxon>Alphaproteobacteria</taxon>
        <taxon>Maricaulales</taxon>
        <taxon>Robiginitomaculaceae</taxon>
        <taxon>Algimonas</taxon>
    </lineage>
</organism>
<evidence type="ECO:0000313" key="4">
    <source>
        <dbReference type="EMBL" id="GHB00158.1"/>
    </source>
</evidence>
<dbReference type="SUPFAM" id="SSF51735">
    <property type="entry name" value="NAD(P)-binding Rossmann-fold domains"/>
    <property type="match status" value="1"/>
</dbReference>
<dbReference type="EMBL" id="BMZH01000010">
    <property type="protein sequence ID" value="GHB00158.1"/>
    <property type="molecule type" value="Genomic_DNA"/>
</dbReference>
<reference evidence="4" key="2">
    <citation type="submission" date="2020-09" db="EMBL/GenBank/DDBJ databases">
        <authorList>
            <person name="Sun Q."/>
            <person name="Kim S."/>
        </authorList>
    </citation>
    <scope>NUCLEOTIDE SEQUENCE</scope>
    <source>
        <strain evidence="4">KCTC 32513</strain>
    </source>
</reference>
<sequence length="342" mass="36828">MSDLVLVTGLTGYIASHVTGKLLEKGYRVRGTVRNKAKGRRVLDAMAQKGIDISEVELVQAELGSDDGWKEAVKDCRYIQHIASPFPFEAPSDREALVPEARAGAQRVLENGFSAGVERVVMTSSTAAMMGQPGRGKKMTITEQDWSDPDWKPMTAYPVSKTRAELSAWAYADAQGFRKKLVTVNPGLVFGPDPYDNGGTSLALIRDMMNGNLPAIPKIAFPISDVRDVASLHVAAMTAKGVGGRRLIGAGNTLWFKEIVAILRAEYPAAKLPKSELPNFALRLISIFDDRVKGILPDLGIFHDVDAAYVTSLTGVVPRPAKESVLAAARDLVALGAVELEG</sequence>
<accession>A0A8J3CTU4</accession>